<dbReference type="Gene3D" id="1.10.10.10">
    <property type="entry name" value="Winged helix-like DNA-binding domain superfamily/Winged helix DNA-binding domain"/>
    <property type="match status" value="1"/>
</dbReference>
<dbReference type="SUPFAM" id="SSF54909">
    <property type="entry name" value="Dimeric alpha+beta barrel"/>
    <property type="match status" value="1"/>
</dbReference>
<dbReference type="PROSITE" id="PS00519">
    <property type="entry name" value="HTH_ASNC_1"/>
    <property type="match status" value="1"/>
</dbReference>
<dbReference type="InterPro" id="IPR011008">
    <property type="entry name" value="Dimeric_a/b-barrel"/>
</dbReference>
<dbReference type="InterPro" id="IPR019887">
    <property type="entry name" value="Tscrpt_reg_AsnC/Lrp_C"/>
</dbReference>
<reference evidence="5 6" key="1">
    <citation type="submission" date="2020-08" db="EMBL/GenBank/DDBJ databases">
        <title>Oceanospirillum sp. nov. isolated from marine sediment.</title>
        <authorList>
            <person name="Ji X."/>
        </authorList>
    </citation>
    <scope>NUCLEOTIDE SEQUENCE [LARGE SCALE GENOMIC DNA]</scope>
    <source>
        <strain evidence="5 6">D5</strain>
    </source>
</reference>
<organism evidence="5 6">
    <name type="scientific">Oceanospirillum sediminis</name>
    <dbReference type="NCBI Taxonomy" id="2760088"/>
    <lineage>
        <taxon>Bacteria</taxon>
        <taxon>Pseudomonadati</taxon>
        <taxon>Pseudomonadota</taxon>
        <taxon>Gammaproteobacteria</taxon>
        <taxon>Oceanospirillales</taxon>
        <taxon>Oceanospirillaceae</taxon>
        <taxon>Oceanospirillum</taxon>
    </lineage>
</organism>
<dbReference type="InterPro" id="IPR019888">
    <property type="entry name" value="Tscrpt_reg_AsnC-like"/>
</dbReference>
<dbReference type="GO" id="GO:0006355">
    <property type="term" value="P:regulation of DNA-templated transcription"/>
    <property type="evidence" value="ECO:0007669"/>
    <property type="project" value="UniProtKB-ARBA"/>
</dbReference>
<proteinExistence type="predicted"/>
<gene>
    <name evidence="5" type="ORF">H4O21_13245</name>
</gene>
<dbReference type="PANTHER" id="PTHR30154:SF53">
    <property type="entry name" value="HTH-TYPE TRANSCRIPTIONAL REGULATOR LRPC"/>
    <property type="match status" value="1"/>
</dbReference>
<dbReference type="InterPro" id="IPR011991">
    <property type="entry name" value="ArsR-like_HTH"/>
</dbReference>
<dbReference type="Proteomes" id="UP000565262">
    <property type="component" value="Unassembled WGS sequence"/>
</dbReference>
<evidence type="ECO:0000256" key="2">
    <source>
        <dbReference type="ARBA" id="ARBA00023125"/>
    </source>
</evidence>
<keyword evidence="2" id="KW-0238">DNA-binding</keyword>
<evidence type="ECO:0000313" key="5">
    <source>
        <dbReference type="EMBL" id="MBB1487576.1"/>
    </source>
</evidence>
<accession>A0A839ITY5</accession>
<keyword evidence="6" id="KW-1185">Reference proteome</keyword>
<dbReference type="InterPro" id="IPR036390">
    <property type="entry name" value="WH_DNA-bd_sf"/>
</dbReference>
<feature type="domain" description="HTH asnC-type" evidence="4">
    <location>
        <begin position="4"/>
        <end position="66"/>
    </location>
</feature>
<dbReference type="PROSITE" id="PS50956">
    <property type="entry name" value="HTH_ASNC_2"/>
    <property type="match status" value="1"/>
</dbReference>
<dbReference type="Pfam" id="PF13404">
    <property type="entry name" value="HTH_AsnC-type"/>
    <property type="match status" value="1"/>
</dbReference>
<protein>
    <submittedName>
        <fullName evidence="5">Lrp/AsnC family transcriptional regulator</fullName>
    </submittedName>
</protein>
<evidence type="ECO:0000259" key="4">
    <source>
        <dbReference type="PROSITE" id="PS50956"/>
    </source>
</evidence>
<dbReference type="GO" id="GO:0043565">
    <property type="term" value="F:sequence-specific DNA binding"/>
    <property type="evidence" value="ECO:0007669"/>
    <property type="project" value="InterPro"/>
</dbReference>
<evidence type="ECO:0000256" key="3">
    <source>
        <dbReference type="ARBA" id="ARBA00023163"/>
    </source>
</evidence>
<evidence type="ECO:0000256" key="1">
    <source>
        <dbReference type="ARBA" id="ARBA00023015"/>
    </source>
</evidence>
<dbReference type="PANTHER" id="PTHR30154">
    <property type="entry name" value="LEUCINE-RESPONSIVE REGULATORY PROTEIN"/>
    <property type="match status" value="1"/>
</dbReference>
<dbReference type="InterPro" id="IPR036388">
    <property type="entry name" value="WH-like_DNA-bd_sf"/>
</dbReference>
<dbReference type="InterPro" id="IPR000485">
    <property type="entry name" value="AsnC-type_HTH_dom"/>
</dbReference>
<dbReference type="EMBL" id="JACJFM010000016">
    <property type="protein sequence ID" value="MBB1487576.1"/>
    <property type="molecule type" value="Genomic_DNA"/>
</dbReference>
<dbReference type="AlphaFoldDB" id="A0A839ITY5"/>
<dbReference type="PRINTS" id="PR00033">
    <property type="entry name" value="HTHASNC"/>
</dbReference>
<dbReference type="Gene3D" id="3.30.70.920">
    <property type="match status" value="1"/>
</dbReference>
<keyword evidence="1" id="KW-0805">Transcription regulation</keyword>
<dbReference type="SUPFAM" id="SSF46785">
    <property type="entry name" value="Winged helix' DNA-binding domain"/>
    <property type="match status" value="1"/>
</dbReference>
<dbReference type="SMART" id="SM00344">
    <property type="entry name" value="HTH_ASNC"/>
    <property type="match status" value="1"/>
</dbReference>
<name>A0A839ITY5_9GAMM</name>
<comment type="caution">
    <text evidence="5">The sequence shown here is derived from an EMBL/GenBank/DDBJ whole genome shotgun (WGS) entry which is preliminary data.</text>
</comment>
<keyword evidence="3" id="KW-0804">Transcription</keyword>
<dbReference type="GO" id="GO:0005829">
    <property type="term" value="C:cytosol"/>
    <property type="evidence" value="ECO:0007669"/>
    <property type="project" value="TreeGrafter"/>
</dbReference>
<dbReference type="Pfam" id="PF01037">
    <property type="entry name" value="AsnC_trans_reg"/>
    <property type="match status" value="1"/>
</dbReference>
<evidence type="ECO:0000313" key="6">
    <source>
        <dbReference type="Proteomes" id="UP000565262"/>
    </source>
</evidence>
<sequence>MSNLDHIDRQLIGLLRSDARMPVAALAKAIGTSRATVQNRLNRMEKQGVITGYTVLLSSETDESLSLVRALMSLSIEGNCSIKIREQLMKEPGVRAFHSTNGKWDLVVELQTSSLEAFDKVLGRIRRIEGISGSETSILLSSTRMGTAQI</sequence>
<dbReference type="RefSeq" id="WP_182809354.1">
    <property type="nucleotide sequence ID" value="NZ_JACJFM010000016.1"/>
</dbReference>
<dbReference type="InterPro" id="IPR019885">
    <property type="entry name" value="Tscrpt_reg_HTH_AsnC-type_CS"/>
</dbReference>
<dbReference type="GO" id="GO:0043200">
    <property type="term" value="P:response to amino acid"/>
    <property type="evidence" value="ECO:0007669"/>
    <property type="project" value="TreeGrafter"/>
</dbReference>
<dbReference type="CDD" id="cd00090">
    <property type="entry name" value="HTH_ARSR"/>
    <property type="match status" value="1"/>
</dbReference>